<evidence type="ECO:0000313" key="3">
    <source>
        <dbReference type="Proteomes" id="UP001168990"/>
    </source>
</evidence>
<dbReference type="AlphaFoldDB" id="A0AA39FGW2"/>
<keyword evidence="1" id="KW-0472">Membrane</keyword>
<dbReference type="SUPFAM" id="SSF53649">
    <property type="entry name" value="Alkaline phosphatase-like"/>
    <property type="match status" value="1"/>
</dbReference>
<dbReference type="PANTHER" id="PTHR10974:SF9">
    <property type="entry name" value="DUF229 DOMAIN CONTAINING PROTEIN-RELATED"/>
    <property type="match status" value="1"/>
</dbReference>
<feature type="non-terminal residue" evidence="2">
    <location>
        <position position="369"/>
    </location>
</feature>
<evidence type="ECO:0000313" key="2">
    <source>
        <dbReference type="EMBL" id="KAK0169265.1"/>
    </source>
</evidence>
<dbReference type="GO" id="GO:0005615">
    <property type="term" value="C:extracellular space"/>
    <property type="evidence" value="ECO:0007669"/>
    <property type="project" value="TreeGrafter"/>
</dbReference>
<organism evidence="2 3">
    <name type="scientific">Microctonus aethiopoides</name>
    <dbReference type="NCBI Taxonomy" id="144406"/>
    <lineage>
        <taxon>Eukaryota</taxon>
        <taxon>Metazoa</taxon>
        <taxon>Ecdysozoa</taxon>
        <taxon>Arthropoda</taxon>
        <taxon>Hexapoda</taxon>
        <taxon>Insecta</taxon>
        <taxon>Pterygota</taxon>
        <taxon>Neoptera</taxon>
        <taxon>Endopterygota</taxon>
        <taxon>Hymenoptera</taxon>
        <taxon>Apocrita</taxon>
        <taxon>Ichneumonoidea</taxon>
        <taxon>Braconidae</taxon>
        <taxon>Euphorinae</taxon>
        <taxon>Microctonus</taxon>
    </lineage>
</organism>
<dbReference type="InterPro" id="IPR017850">
    <property type="entry name" value="Alkaline_phosphatase_core_sf"/>
</dbReference>
<evidence type="ECO:0000256" key="1">
    <source>
        <dbReference type="SAM" id="Phobius"/>
    </source>
</evidence>
<reference evidence="2" key="1">
    <citation type="journal article" date="2023" name="bioRxiv">
        <title>Scaffold-level genome assemblies of two parasitoid biocontrol wasps reveal the parthenogenesis mechanism and an associated novel virus.</title>
        <authorList>
            <person name="Inwood S."/>
            <person name="Skelly J."/>
            <person name="Guhlin J."/>
            <person name="Harrop T."/>
            <person name="Goldson S."/>
            <person name="Dearden P."/>
        </authorList>
    </citation>
    <scope>NUCLEOTIDE SEQUENCE</scope>
    <source>
        <strain evidence="2">Irish</strain>
        <tissue evidence="2">Whole body</tissue>
    </source>
</reference>
<protein>
    <submittedName>
        <fullName evidence="2">Uncharacterized protein</fullName>
    </submittedName>
</protein>
<gene>
    <name evidence="2" type="ORF">PV328_012269</name>
</gene>
<accession>A0AA39FGW2</accession>
<keyword evidence="1" id="KW-0812">Transmembrane</keyword>
<dbReference type="Pfam" id="PF02995">
    <property type="entry name" value="DUF229"/>
    <property type="match status" value="1"/>
</dbReference>
<keyword evidence="3" id="KW-1185">Reference proteome</keyword>
<dbReference type="EMBL" id="JAQQBS010000827">
    <property type="protein sequence ID" value="KAK0169265.1"/>
    <property type="molecule type" value="Genomic_DNA"/>
</dbReference>
<comment type="caution">
    <text evidence="2">The sequence shown here is derived from an EMBL/GenBank/DDBJ whole genome shotgun (WGS) entry which is preliminary data.</text>
</comment>
<name>A0AA39FGW2_9HYME</name>
<proteinExistence type="predicted"/>
<dbReference type="InterPro" id="IPR004245">
    <property type="entry name" value="DUF229"/>
</dbReference>
<dbReference type="Proteomes" id="UP001168990">
    <property type="component" value="Unassembled WGS sequence"/>
</dbReference>
<sequence>MKITTIVQRCINWLKFNPKKFVSIITLVVLFTVYISLDYDLEISNIFPFSFNTAEYHISDGYLVYNSKCHIPSLNLTNRAMRKFVRKMEFEPCRSTPLLSSIVEQTNGRHSLVINPSVAETYDKFICCWSSITRPTPTNSSLKDSDSKISVSDCVDFENTVLLPMDLETVMVSCRVNKPIRRIKKRIIYENIHAIVNSLKIQRSENKFASMNDKFHHDHKKMSILILGLDSVSRLNFLRSLPNTDKYLRETGWFNLKGYNKVGLNTFPNFIALLTGQDIKTAYSKWSGNEPYELDNCPFIWHNFKNAGYVTGYGEDKMSLSTFNYLSVGFVNPPTDYYLRPYIIASEKLLKPKANFNSEKYCTGPESAI</sequence>
<keyword evidence="1" id="KW-1133">Transmembrane helix</keyword>
<dbReference type="PANTHER" id="PTHR10974">
    <property type="entry name" value="FI08016P-RELATED"/>
    <property type="match status" value="1"/>
</dbReference>
<feature type="transmembrane region" description="Helical" evidence="1">
    <location>
        <begin position="21"/>
        <end position="37"/>
    </location>
</feature>
<reference evidence="2" key="2">
    <citation type="submission" date="2023-03" db="EMBL/GenBank/DDBJ databases">
        <authorList>
            <person name="Inwood S.N."/>
            <person name="Skelly J.G."/>
            <person name="Guhlin J."/>
            <person name="Harrop T.W.R."/>
            <person name="Goldson S.G."/>
            <person name="Dearden P.K."/>
        </authorList>
    </citation>
    <scope>NUCLEOTIDE SEQUENCE</scope>
    <source>
        <strain evidence="2">Irish</strain>
        <tissue evidence="2">Whole body</tissue>
    </source>
</reference>